<dbReference type="Pfam" id="PF00005">
    <property type="entry name" value="ABC_tran"/>
    <property type="match status" value="1"/>
</dbReference>
<evidence type="ECO:0000313" key="3">
    <source>
        <dbReference type="EMBL" id="KAH7524727.1"/>
    </source>
</evidence>
<dbReference type="SUPFAM" id="SSF52540">
    <property type="entry name" value="P-loop containing nucleoside triphosphate hydrolases"/>
    <property type="match status" value="1"/>
</dbReference>
<dbReference type="PANTHER" id="PTHR48040">
    <property type="entry name" value="PLEIOTROPIC DRUG RESISTANCE PROTEIN 1-LIKE ISOFORM X1"/>
    <property type="match status" value="1"/>
</dbReference>
<feature type="domain" description="Pleiotropic ABC efflux transporter N-terminal" evidence="2">
    <location>
        <begin position="67"/>
        <end position="118"/>
    </location>
</feature>
<dbReference type="InterPro" id="IPR029481">
    <property type="entry name" value="ABC_trans_N"/>
</dbReference>
<dbReference type="Gene3D" id="3.40.50.300">
    <property type="entry name" value="P-loop containing nucleotide triphosphate hydrolases"/>
    <property type="match status" value="1"/>
</dbReference>
<dbReference type="AlphaFoldDB" id="A0A978V9Z2"/>
<dbReference type="InterPro" id="IPR027417">
    <property type="entry name" value="P-loop_NTPase"/>
</dbReference>
<sequence>MEVFSRSTGVEDDEEALKWAALERLPTGLRIRRGLLTEAEGQAREVDIRNLGLLERRSLIERLVKNAERDNENFLLKLKERIDRVGLDIPTIEVRFEHLDVEAEVYVGSRALPTILNFSFNIVEEILNYLHILQSRKTTLRILQDISGIIKPQRLTLLLGPPSSGKTTLLLALAGKLSKDLKFSGRVKYNGHGMEEFVPQRTSAYISQHDLHIGEMTAAALEGQEANVAVDYILKILGLEVCADTMVGDELVRGISGGEKKRVTTVYHSESCADL</sequence>
<comment type="caution">
    <text evidence="3">The sequence shown here is derived from an EMBL/GenBank/DDBJ whole genome shotgun (WGS) entry which is preliminary data.</text>
</comment>
<dbReference type="InterPro" id="IPR003439">
    <property type="entry name" value="ABC_transporter-like_ATP-bd"/>
</dbReference>
<dbReference type="GO" id="GO:0016887">
    <property type="term" value="F:ATP hydrolysis activity"/>
    <property type="evidence" value="ECO:0007669"/>
    <property type="project" value="InterPro"/>
</dbReference>
<proteinExistence type="predicted"/>
<feature type="domain" description="ABC transporter" evidence="1">
    <location>
        <begin position="143"/>
        <end position="263"/>
    </location>
</feature>
<accession>A0A978V9Z2</accession>
<name>A0A978V9Z2_ZIZJJ</name>
<dbReference type="GO" id="GO:0005524">
    <property type="term" value="F:ATP binding"/>
    <property type="evidence" value="ECO:0007669"/>
    <property type="project" value="InterPro"/>
</dbReference>
<reference evidence="3" key="1">
    <citation type="journal article" date="2021" name="Front. Plant Sci.">
        <title>Chromosome-Scale Genome Assembly for Chinese Sour Jujube and Insights Into Its Genome Evolution and Domestication Signature.</title>
        <authorList>
            <person name="Shen L.-Y."/>
            <person name="Luo H."/>
            <person name="Wang X.-L."/>
            <person name="Wang X.-M."/>
            <person name="Qiu X.-J."/>
            <person name="Liu H."/>
            <person name="Zhou S.-S."/>
            <person name="Jia K.-H."/>
            <person name="Nie S."/>
            <person name="Bao Y.-T."/>
            <person name="Zhang R.-G."/>
            <person name="Yun Q.-Z."/>
            <person name="Chai Y.-H."/>
            <person name="Lu J.-Y."/>
            <person name="Li Y."/>
            <person name="Zhao S.-W."/>
            <person name="Mao J.-F."/>
            <person name="Jia S.-G."/>
            <person name="Mao Y.-M."/>
        </authorList>
    </citation>
    <scope>NUCLEOTIDE SEQUENCE</scope>
    <source>
        <strain evidence="3">AT0</strain>
        <tissue evidence="3">Leaf</tissue>
    </source>
</reference>
<organism evidence="3 4">
    <name type="scientific">Ziziphus jujuba var. spinosa</name>
    <dbReference type="NCBI Taxonomy" id="714518"/>
    <lineage>
        <taxon>Eukaryota</taxon>
        <taxon>Viridiplantae</taxon>
        <taxon>Streptophyta</taxon>
        <taxon>Embryophyta</taxon>
        <taxon>Tracheophyta</taxon>
        <taxon>Spermatophyta</taxon>
        <taxon>Magnoliopsida</taxon>
        <taxon>eudicotyledons</taxon>
        <taxon>Gunneridae</taxon>
        <taxon>Pentapetalae</taxon>
        <taxon>rosids</taxon>
        <taxon>fabids</taxon>
        <taxon>Rosales</taxon>
        <taxon>Rhamnaceae</taxon>
        <taxon>Paliureae</taxon>
        <taxon>Ziziphus</taxon>
    </lineage>
</organism>
<evidence type="ECO:0000313" key="4">
    <source>
        <dbReference type="Proteomes" id="UP000813462"/>
    </source>
</evidence>
<protein>
    <recommendedName>
        <fullName evidence="5">Pleiotropic drug resistance protein 1-like</fullName>
    </recommendedName>
</protein>
<dbReference type="PANTHER" id="PTHR48040:SF20">
    <property type="entry name" value="PLEIOTROPIC DRUG RESISTANCE PROTEIN 1"/>
    <property type="match status" value="1"/>
</dbReference>
<gene>
    <name evidence="3" type="ORF">FEM48_Zijuj06G0150200</name>
</gene>
<evidence type="ECO:0000259" key="2">
    <source>
        <dbReference type="Pfam" id="PF14510"/>
    </source>
</evidence>
<evidence type="ECO:0008006" key="5">
    <source>
        <dbReference type="Google" id="ProtNLM"/>
    </source>
</evidence>
<dbReference type="Pfam" id="PF14510">
    <property type="entry name" value="ABC_trans_N"/>
    <property type="match status" value="1"/>
</dbReference>
<dbReference type="EMBL" id="JAEACU010000006">
    <property type="protein sequence ID" value="KAH7524727.1"/>
    <property type="molecule type" value="Genomic_DNA"/>
</dbReference>
<dbReference type="Proteomes" id="UP000813462">
    <property type="component" value="Unassembled WGS sequence"/>
</dbReference>
<evidence type="ECO:0000259" key="1">
    <source>
        <dbReference type="Pfam" id="PF00005"/>
    </source>
</evidence>